<dbReference type="AlphaFoldDB" id="A0A4R4ZYW0"/>
<dbReference type="OrthoDB" id="9986168at2"/>
<dbReference type="EMBL" id="SMKY01000408">
    <property type="protein sequence ID" value="TDD63564.1"/>
    <property type="molecule type" value="Genomic_DNA"/>
</dbReference>
<name>A0A4R4ZYW0_9ACTN</name>
<organism evidence="1 2">
    <name type="scientific">Actinomadura darangshiensis</name>
    <dbReference type="NCBI Taxonomy" id="705336"/>
    <lineage>
        <taxon>Bacteria</taxon>
        <taxon>Bacillati</taxon>
        <taxon>Actinomycetota</taxon>
        <taxon>Actinomycetes</taxon>
        <taxon>Streptosporangiales</taxon>
        <taxon>Thermomonosporaceae</taxon>
        <taxon>Actinomadura</taxon>
    </lineage>
</organism>
<comment type="caution">
    <text evidence="1">The sequence shown here is derived from an EMBL/GenBank/DDBJ whole genome shotgun (WGS) entry which is preliminary data.</text>
</comment>
<reference evidence="1 2" key="1">
    <citation type="submission" date="2019-03" db="EMBL/GenBank/DDBJ databases">
        <title>Draft genome sequences of novel Actinobacteria.</title>
        <authorList>
            <person name="Sahin N."/>
            <person name="Ay H."/>
            <person name="Saygin H."/>
        </authorList>
    </citation>
    <scope>NUCLEOTIDE SEQUENCE [LARGE SCALE GENOMIC DNA]</scope>
    <source>
        <strain evidence="1 2">DSM 45941</strain>
    </source>
</reference>
<accession>A0A4R4ZYW0</accession>
<evidence type="ECO:0000313" key="2">
    <source>
        <dbReference type="Proteomes" id="UP000295578"/>
    </source>
</evidence>
<protein>
    <submittedName>
        <fullName evidence="1">Uncharacterized protein</fullName>
    </submittedName>
</protein>
<sequence length="66" mass="7575">MGVAFHRSAFWLDVNTLVQRRIGRNRSWDLRETQITLLPATTDFRGYAIGPALRVYDRSGGTRLHS</sequence>
<dbReference type="RefSeq" id="WP_132205291.1">
    <property type="nucleotide sequence ID" value="NZ_SMKY01000408.1"/>
</dbReference>
<keyword evidence="2" id="KW-1185">Reference proteome</keyword>
<proteinExistence type="predicted"/>
<evidence type="ECO:0000313" key="1">
    <source>
        <dbReference type="EMBL" id="TDD63564.1"/>
    </source>
</evidence>
<dbReference type="Proteomes" id="UP000295578">
    <property type="component" value="Unassembled WGS sequence"/>
</dbReference>
<gene>
    <name evidence="1" type="ORF">E1293_43020</name>
</gene>